<dbReference type="AlphaFoldDB" id="A0A146FG44"/>
<sequence length="70" mass="7554">MSGDNFADQSFNLFAVRKITLDHLTTPTKPFYGWLGVGDFCRALDEDYVCAMLSEPEGDCLADSSGAAGD</sequence>
<proteinExistence type="predicted"/>
<evidence type="ECO:0000313" key="1">
    <source>
        <dbReference type="EMBL" id="GAT24846.1"/>
    </source>
</evidence>
<gene>
    <name evidence="1" type="ORF">RIB2604_01806780</name>
</gene>
<dbReference type="EMBL" id="BCWF01000018">
    <property type="protein sequence ID" value="GAT24846.1"/>
    <property type="molecule type" value="Genomic_DNA"/>
</dbReference>
<reference evidence="1 2" key="1">
    <citation type="journal article" date="2016" name="DNA Res.">
        <title>Genome sequence of Aspergillus luchuensis NBRC 4314.</title>
        <authorList>
            <person name="Yamada O."/>
            <person name="Machida M."/>
            <person name="Hosoyama A."/>
            <person name="Goto M."/>
            <person name="Takahashi T."/>
            <person name="Futagami T."/>
            <person name="Yamagata Y."/>
            <person name="Takeuchi M."/>
            <person name="Kobayashi T."/>
            <person name="Koike H."/>
            <person name="Abe K."/>
            <person name="Asai K."/>
            <person name="Arita M."/>
            <person name="Fujita N."/>
            <person name="Fukuda K."/>
            <person name="Higa K."/>
            <person name="Horikawa H."/>
            <person name="Ishikawa T."/>
            <person name="Jinno K."/>
            <person name="Kato Y."/>
            <person name="Kirimura K."/>
            <person name="Mizutani O."/>
            <person name="Nakasone K."/>
            <person name="Sano M."/>
            <person name="Shiraishi Y."/>
            <person name="Tsukahara M."/>
            <person name="Gomi K."/>
        </authorList>
    </citation>
    <scope>NUCLEOTIDE SEQUENCE [LARGE SCALE GENOMIC DNA]</scope>
    <source>
        <strain evidence="1 2">RIB 2604</strain>
    </source>
</reference>
<protein>
    <submittedName>
        <fullName evidence="1">Srpk</fullName>
    </submittedName>
</protein>
<dbReference type="Proteomes" id="UP000075230">
    <property type="component" value="Unassembled WGS sequence"/>
</dbReference>
<accession>A0A146FG44</accession>
<organism evidence="1 2">
    <name type="scientific">Aspergillus kawachii</name>
    <name type="common">White koji mold</name>
    <name type="synonym">Aspergillus awamori var. kawachi</name>
    <dbReference type="NCBI Taxonomy" id="1069201"/>
    <lineage>
        <taxon>Eukaryota</taxon>
        <taxon>Fungi</taxon>
        <taxon>Dikarya</taxon>
        <taxon>Ascomycota</taxon>
        <taxon>Pezizomycotina</taxon>
        <taxon>Eurotiomycetes</taxon>
        <taxon>Eurotiomycetidae</taxon>
        <taxon>Eurotiales</taxon>
        <taxon>Aspergillaceae</taxon>
        <taxon>Aspergillus</taxon>
        <taxon>Aspergillus subgen. Circumdati</taxon>
    </lineage>
</organism>
<evidence type="ECO:0000313" key="2">
    <source>
        <dbReference type="Proteomes" id="UP000075230"/>
    </source>
</evidence>
<comment type="caution">
    <text evidence="1">The sequence shown here is derived from an EMBL/GenBank/DDBJ whole genome shotgun (WGS) entry which is preliminary data.</text>
</comment>
<name>A0A146FG44_ASPKA</name>
<reference evidence="2" key="2">
    <citation type="submission" date="2016-02" db="EMBL/GenBank/DDBJ databases">
        <title>Genome sequencing of Aspergillus luchuensis NBRC 4314.</title>
        <authorList>
            <person name="Yamada O."/>
        </authorList>
    </citation>
    <scope>NUCLEOTIDE SEQUENCE [LARGE SCALE GENOMIC DNA]</scope>
    <source>
        <strain evidence="2">RIB 2604</strain>
    </source>
</reference>